<name>A0A502C364_9GAMM</name>
<reference evidence="3 4" key="1">
    <citation type="journal article" date="2019" name="Environ. Microbiol.">
        <title>Species interactions and distinct microbial communities in high Arctic permafrost affected cryosols are associated with the CH4 and CO2 gas fluxes.</title>
        <authorList>
            <person name="Altshuler I."/>
            <person name="Hamel J."/>
            <person name="Turney S."/>
            <person name="Magnuson E."/>
            <person name="Levesque R."/>
            <person name="Greer C."/>
            <person name="Whyte L.G."/>
        </authorList>
    </citation>
    <scope>NUCLEOTIDE SEQUENCE [LARGE SCALE GENOMIC DNA]</scope>
    <source>
        <strain evidence="3 4">S13Y</strain>
    </source>
</reference>
<dbReference type="Proteomes" id="UP000319486">
    <property type="component" value="Unassembled WGS sequence"/>
</dbReference>
<dbReference type="GO" id="GO:0005829">
    <property type="term" value="C:cytosol"/>
    <property type="evidence" value="ECO:0007669"/>
    <property type="project" value="TreeGrafter"/>
</dbReference>
<dbReference type="Gene3D" id="3.40.50.2000">
    <property type="entry name" value="Glycogen Phosphorylase B"/>
    <property type="match status" value="2"/>
</dbReference>
<comment type="caution">
    <text evidence="3">The sequence shown here is derived from an EMBL/GenBank/DDBJ whole genome shotgun (WGS) entry which is preliminary data.</text>
</comment>
<dbReference type="GO" id="GO:0009244">
    <property type="term" value="P:lipopolysaccharide core region biosynthetic process"/>
    <property type="evidence" value="ECO:0007669"/>
    <property type="project" value="TreeGrafter"/>
</dbReference>
<dbReference type="GO" id="GO:0008713">
    <property type="term" value="F:ADP-heptose-lipopolysaccharide heptosyltransferase activity"/>
    <property type="evidence" value="ECO:0007669"/>
    <property type="project" value="TreeGrafter"/>
</dbReference>
<keyword evidence="1" id="KW-0328">Glycosyltransferase</keyword>
<proteinExistence type="predicted"/>
<dbReference type="SUPFAM" id="SSF53756">
    <property type="entry name" value="UDP-Glycosyltransferase/glycogen phosphorylase"/>
    <property type="match status" value="1"/>
</dbReference>
<keyword evidence="4" id="KW-1185">Reference proteome</keyword>
<dbReference type="EMBL" id="RCZO01000008">
    <property type="protein sequence ID" value="TPG06479.1"/>
    <property type="molecule type" value="Genomic_DNA"/>
</dbReference>
<evidence type="ECO:0000313" key="4">
    <source>
        <dbReference type="Proteomes" id="UP000319486"/>
    </source>
</evidence>
<protein>
    <submittedName>
        <fullName evidence="3">Lipopolysaccharide heptosyltransferase family protein</fullName>
    </submittedName>
</protein>
<dbReference type="InterPro" id="IPR051199">
    <property type="entry name" value="LPS_LOS_Heptosyltrfase"/>
</dbReference>
<dbReference type="PANTHER" id="PTHR30160">
    <property type="entry name" value="TETRAACYLDISACCHARIDE 4'-KINASE-RELATED"/>
    <property type="match status" value="1"/>
</dbReference>
<keyword evidence="2 3" id="KW-0808">Transferase</keyword>
<dbReference type="InterPro" id="IPR002201">
    <property type="entry name" value="Glyco_trans_9"/>
</dbReference>
<sequence>MPTTQLPALTGPVVIRFGRLGDTILLQPLLHKLHLRYGRPCQLLTLGDWSPALYSAQPEVAGCIPLRSQSGPMWLHPQRWRAALALRRRRASPFYICEPEFRTRTKIRPMLALAGVPAEHCTFIEDIPSIEHEHWVDWLLRFGDTTPAAFRASSESTPPRVHAAPQLHVSAAERADREAWLHAQGLSGRPLVLLQPANKRTMRWNGVRAAEDDDKSWPVERWAALARAISYRLPQAQVLFCGSAAEAGYLDTLLAVTDAASPRIDVAVLPLGRLKALLEIAHSMVSVDTGPAHLAAAMGCPLVVLMGNRSPQLWTPRSGSGSEVIVLGGLPGIRRVDEIETVQVVNAWRALRWRIVVATAKNGAETIAYSAGCAG</sequence>
<dbReference type="AlphaFoldDB" id="A0A502C364"/>
<gene>
    <name evidence="3" type="ORF">EAH88_14225</name>
</gene>
<dbReference type="Pfam" id="PF01075">
    <property type="entry name" value="Glyco_transf_9"/>
    <property type="match status" value="1"/>
</dbReference>
<evidence type="ECO:0000256" key="2">
    <source>
        <dbReference type="ARBA" id="ARBA00022679"/>
    </source>
</evidence>
<evidence type="ECO:0000256" key="1">
    <source>
        <dbReference type="ARBA" id="ARBA00022676"/>
    </source>
</evidence>
<organism evidence="3 4">
    <name type="scientific">Rhodanobacter glycinis</name>
    <dbReference type="NCBI Taxonomy" id="582702"/>
    <lineage>
        <taxon>Bacteria</taxon>
        <taxon>Pseudomonadati</taxon>
        <taxon>Pseudomonadota</taxon>
        <taxon>Gammaproteobacteria</taxon>
        <taxon>Lysobacterales</taxon>
        <taxon>Rhodanobacteraceae</taxon>
        <taxon>Rhodanobacter</taxon>
    </lineage>
</organism>
<dbReference type="OrthoDB" id="9781892at2"/>
<dbReference type="PANTHER" id="PTHR30160:SF7">
    <property type="entry name" value="ADP-HEPTOSE--LPS HEPTOSYLTRANSFERASE 2"/>
    <property type="match status" value="1"/>
</dbReference>
<dbReference type="RefSeq" id="WP_140653857.1">
    <property type="nucleotide sequence ID" value="NZ_RCZB01000006.1"/>
</dbReference>
<evidence type="ECO:0000313" key="3">
    <source>
        <dbReference type="EMBL" id="TPG06479.1"/>
    </source>
</evidence>
<accession>A0A502C364</accession>